<gene>
    <name evidence="12" type="primary">ND4L</name>
</gene>
<feature type="transmembrane region" description="Helical" evidence="11">
    <location>
        <begin position="23"/>
        <end position="43"/>
    </location>
</feature>
<dbReference type="GO" id="GO:0016020">
    <property type="term" value="C:membrane"/>
    <property type="evidence" value="ECO:0007669"/>
    <property type="project" value="UniProtKB-SubCell"/>
</dbReference>
<dbReference type="Gene3D" id="1.10.287.3510">
    <property type="match status" value="1"/>
</dbReference>
<evidence type="ECO:0000256" key="4">
    <source>
        <dbReference type="ARBA" id="ARBA00022692"/>
    </source>
</evidence>
<keyword evidence="6 11" id="KW-1133">Transmembrane helix</keyword>
<feature type="transmembrane region" description="Helical" evidence="11">
    <location>
        <begin position="50"/>
        <end position="79"/>
    </location>
</feature>
<evidence type="ECO:0000256" key="8">
    <source>
        <dbReference type="ARBA" id="ARBA00023136"/>
    </source>
</evidence>
<evidence type="ECO:0000256" key="10">
    <source>
        <dbReference type="ARBA" id="ARBA00049551"/>
    </source>
</evidence>
<geneLocation type="mitochondrion" evidence="12"/>
<dbReference type="EMBL" id="KR907229">
    <property type="protein sequence ID" value="AMX74062.1"/>
    <property type="molecule type" value="Genomic_DNA"/>
</dbReference>
<dbReference type="GeneID" id="31079817"/>
<comment type="subcellular location">
    <subcellularLocation>
        <location evidence="1">Membrane</location>
        <topology evidence="1">Multi-pass membrane protein</topology>
    </subcellularLocation>
</comment>
<evidence type="ECO:0000256" key="9">
    <source>
        <dbReference type="ARBA" id="ARBA00031586"/>
    </source>
</evidence>
<evidence type="ECO:0000313" key="13">
    <source>
        <dbReference type="EMBL" id="AMX74062.1"/>
    </source>
</evidence>
<evidence type="ECO:0000256" key="1">
    <source>
        <dbReference type="ARBA" id="ARBA00004141"/>
    </source>
</evidence>
<keyword evidence="12" id="KW-0496">Mitochondrion</keyword>
<accession>A0A1P8AG04</accession>
<keyword evidence="4 11" id="KW-0812">Transmembrane</keyword>
<dbReference type="Pfam" id="PF00420">
    <property type="entry name" value="Oxidored_q2"/>
    <property type="match status" value="1"/>
</dbReference>
<organism evidence="12">
    <name type="scientific">Ogadenus brumpti</name>
    <dbReference type="NCBI Taxonomy" id="1827023"/>
    <lineage>
        <taxon>Eukaryota</taxon>
        <taxon>Metazoa</taxon>
        <taxon>Ecdysozoa</taxon>
        <taxon>Arthropoda</taxon>
        <taxon>Chelicerata</taxon>
        <taxon>Arachnida</taxon>
        <taxon>Acari</taxon>
        <taxon>Parasitiformes</taxon>
        <taxon>Ixodida</taxon>
        <taxon>Ixodoidea</taxon>
        <taxon>Argasidae</taxon>
        <taxon>Argasinae</taxon>
        <taxon>Ogadenus</taxon>
    </lineage>
</organism>
<comment type="catalytic activity">
    <reaction evidence="10">
        <text>a ubiquinone + NADH + 5 H(+)(in) = a ubiquinol + NAD(+) + 4 H(+)(out)</text>
        <dbReference type="Rhea" id="RHEA:29091"/>
        <dbReference type="Rhea" id="RHEA-COMP:9565"/>
        <dbReference type="Rhea" id="RHEA-COMP:9566"/>
        <dbReference type="ChEBI" id="CHEBI:15378"/>
        <dbReference type="ChEBI" id="CHEBI:16389"/>
        <dbReference type="ChEBI" id="CHEBI:17976"/>
        <dbReference type="ChEBI" id="CHEBI:57540"/>
        <dbReference type="ChEBI" id="CHEBI:57945"/>
        <dbReference type="EC" id="7.1.1.2"/>
    </reaction>
</comment>
<dbReference type="CTD" id="4539"/>
<evidence type="ECO:0000313" key="12">
    <source>
        <dbReference type="EMBL" id="AMX74049.1"/>
    </source>
</evidence>
<name>A0A1P8AG04_9ACAR</name>
<dbReference type="AlphaFoldDB" id="A0A1P8AG04"/>
<dbReference type="RefSeq" id="YP_009346077.1">
    <property type="nucleotide sequence ID" value="NC_033855.1"/>
</dbReference>
<sequence>MMMVGMMIFVVGLFSLLLNQKHFLMLLLCFEFMNLGCLILLMLMMGEMEFFLNLILFLIVIVCEASLGLSVLVVSVYFYGNDMVGSYVLLKC</sequence>
<dbReference type="GO" id="GO:0008137">
    <property type="term" value="F:NADH dehydrogenase (ubiquinone) activity"/>
    <property type="evidence" value="ECO:0007669"/>
    <property type="project" value="UniProtKB-EC"/>
</dbReference>
<keyword evidence="7" id="KW-0520">NAD</keyword>
<evidence type="ECO:0000256" key="11">
    <source>
        <dbReference type="SAM" id="Phobius"/>
    </source>
</evidence>
<dbReference type="InterPro" id="IPR039428">
    <property type="entry name" value="NUOK/Mnh_C1-like"/>
</dbReference>
<evidence type="ECO:0000256" key="6">
    <source>
        <dbReference type="ARBA" id="ARBA00022989"/>
    </source>
</evidence>
<protein>
    <recommendedName>
        <fullName evidence="3">NADH-ubiquinone oxidoreductase chain 4L</fullName>
    </recommendedName>
    <alternativeName>
        <fullName evidence="9">NADH dehydrogenase subunit 4L</fullName>
    </alternativeName>
</protein>
<reference evidence="12" key="1">
    <citation type="journal article" date="2019" name="Ticks Tick Borne Dis.">
        <title>Argasid and ixodid systematics: Implications for soft tick evolution and systematics, with a new argasid species list.</title>
        <authorList>
            <person name="Mans B.J."/>
            <person name="Featherston J."/>
            <person name="Kvas M."/>
            <person name="Pillay K.A."/>
            <person name="de Klerk D.G."/>
            <person name="Pienaar R."/>
            <person name="de Castro M.H."/>
            <person name="Schwan T.G."/>
            <person name="Lopez J.E."/>
            <person name="Teel P."/>
            <person name="Perez de Leon A.A."/>
            <person name="Sonenshine D.E."/>
            <person name="Egekwu N.I."/>
            <person name="Bakkes D.K."/>
            <person name="Heyne H."/>
            <person name="Kanduma E.G."/>
            <person name="Nyangiwe N."/>
            <person name="Bouattour A."/>
            <person name="Latif A.A."/>
        </authorList>
    </citation>
    <scope>NUCLEOTIDE SEQUENCE</scope>
    <source>
        <strain evidence="12">1</strain>
        <strain evidence="13">2</strain>
    </source>
</reference>
<dbReference type="EMBL" id="KR907226">
    <property type="protein sequence ID" value="AMX74049.1"/>
    <property type="molecule type" value="Genomic_DNA"/>
</dbReference>
<keyword evidence="8 11" id="KW-0472">Membrane</keyword>
<evidence type="ECO:0000256" key="2">
    <source>
        <dbReference type="ARBA" id="ARBA00010519"/>
    </source>
</evidence>
<evidence type="ECO:0000256" key="7">
    <source>
        <dbReference type="ARBA" id="ARBA00023027"/>
    </source>
</evidence>
<comment type="similarity">
    <text evidence="2">Belongs to the complex I subunit 4L family.</text>
</comment>
<keyword evidence="5" id="KW-1278">Translocase</keyword>
<evidence type="ECO:0000256" key="3">
    <source>
        <dbReference type="ARBA" id="ARBA00016612"/>
    </source>
</evidence>
<proteinExistence type="inferred from homology"/>
<evidence type="ECO:0000256" key="5">
    <source>
        <dbReference type="ARBA" id="ARBA00022967"/>
    </source>
</evidence>